<dbReference type="InterPro" id="IPR020946">
    <property type="entry name" value="Flavin_mOase-like"/>
</dbReference>
<dbReference type="Pfam" id="PF00743">
    <property type="entry name" value="FMO-like"/>
    <property type="match status" value="2"/>
</dbReference>
<dbReference type="Gene3D" id="3.50.50.60">
    <property type="entry name" value="FAD/NAD(P)-binding domain"/>
    <property type="match status" value="2"/>
</dbReference>
<evidence type="ECO:0000256" key="1">
    <source>
        <dbReference type="ARBA" id="ARBA00001974"/>
    </source>
</evidence>
<dbReference type="GO" id="GO:0050660">
    <property type="term" value="F:flavin adenine dinucleotide binding"/>
    <property type="evidence" value="ECO:0007669"/>
    <property type="project" value="InterPro"/>
</dbReference>
<evidence type="ECO:0000313" key="8">
    <source>
        <dbReference type="Proteomes" id="UP000094112"/>
    </source>
</evidence>
<reference evidence="7 8" key="1">
    <citation type="journal article" date="2016" name="Proc. Natl. Acad. Sci. U.S.A.">
        <title>Comparative genomics of biotechnologically important yeasts.</title>
        <authorList>
            <person name="Riley R."/>
            <person name="Haridas S."/>
            <person name="Wolfe K.H."/>
            <person name="Lopes M.R."/>
            <person name="Hittinger C.T."/>
            <person name="Goeker M."/>
            <person name="Salamov A.A."/>
            <person name="Wisecaver J.H."/>
            <person name="Long T.M."/>
            <person name="Calvey C.H."/>
            <person name="Aerts A.L."/>
            <person name="Barry K.W."/>
            <person name="Choi C."/>
            <person name="Clum A."/>
            <person name="Coughlan A.Y."/>
            <person name="Deshpande S."/>
            <person name="Douglass A.P."/>
            <person name="Hanson S.J."/>
            <person name="Klenk H.-P."/>
            <person name="LaButti K.M."/>
            <person name="Lapidus A."/>
            <person name="Lindquist E.A."/>
            <person name="Lipzen A.M."/>
            <person name="Meier-Kolthoff J.P."/>
            <person name="Ohm R.A."/>
            <person name="Otillar R.P."/>
            <person name="Pangilinan J.L."/>
            <person name="Peng Y."/>
            <person name="Rokas A."/>
            <person name="Rosa C.A."/>
            <person name="Scheuner C."/>
            <person name="Sibirny A.A."/>
            <person name="Slot J.C."/>
            <person name="Stielow J.B."/>
            <person name="Sun H."/>
            <person name="Kurtzman C.P."/>
            <person name="Blackwell M."/>
            <person name="Grigoriev I.V."/>
            <person name="Jeffries T.W."/>
        </authorList>
    </citation>
    <scope>NUCLEOTIDE SEQUENCE [LARGE SCALE GENOMIC DNA]</scope>
    <source>
        <strain evidence="8">ATCC 58044 / CBS 1984 / NCYC 433 / NRRL Y-366-8</strain>
    </source>
</reference>
<dbReference type="InterPro" id="IPR036188">
    <property type="entry name" value="FAD/NAD-bd_sf"/>
</dbReference>
<accession>A0A1E3PB17</accession>
<dbReference type="AlphaFoldDB" id="A0A1E3PB17"/>
<keyword evidence="5" id="KW-0521">NADP</keyword>
<dbReference type="GO" id="GO:0050661">
    <property type="term" value="F:NADP binding"/>
    <property type="evidence" value="ECO:0007669"/>
    <property type="project" value="InterPro"/>
</dbReference>
<keyword evidence="3" id="KW-0285">Flavoprotein</keyword>
<evidence type="ECO:0000256" key="4">
    <source>
        <dbReference type="ARBA" id="ARBA00022827"/>
    </source>
</evidence>
<sequence length="498" mass="56029">MTIDKFNINSIAVIGGGPSGIASVYEFLHTTKDGKSTVGGSNAENPAFTKVVGFEQKNKVGGSWAPSIEVPDLPEDELWGRNYYDADVIHPKVEIPKGLSNHSVESPLVTDGVNNDNQWRRSAVYPGLYTNVPRRFLRFSSIKYTPPSKLAEIDPLISYKEVGQVLDKFVDDNKLLDHFRLNTQVQDVQKDEEGKWLLTLRHSTPEGKDEWYTEKFDAVVIASGHYSVPFIPYIEGLNSAPKGTIVHSKSFRTVDQFKDKNVLVVGSSLSGIDIIQYIEPVVKSLTISRTPGKQEIFPWITKAATSFSNKPRISKIDGKTVFFEDGSKLEDVDKILFATGYHWHYPYIGEKFLELTKPGYANKATGGSRVKGLYRDTFNIEDPTLAFIGVQITSVQFHSFEAGAVGIAGVWSNSKRLPSKDAQKEWETKRLVETSDDYIFHYYPWDIVQKEFIDVLLEYAPDDRPYILEGEDFGDYPKALEAAERAFYDIKAGKYSLD</sequence>
<comment type="similarity">
    <text evidence="2">Belongs to the FMO family.</text>
</comment>
<evidence type="ECO:0000256" key="3">
    <source>
        <dbReference type="ARBA" id="ARBA00022630"/>
    </source>
</evidence>
<gene>
    <name evidence="7" type="ORF">WICANDRAFT_82601</name>
</gene>
<dbReference type="RefSeq" id="XP_019041816.1">
    <property type="nucleotide sequence ID" value="XM_019185407.1"/>
</dbReference>
<keyword evidence="4" id="KW-0274">FAD</keyword>
<dbReference type="SUPFAM" id="SSF51905">
    <property type="entry name" value="FAD/NAD(P)-binding domain"/>
    <property type="match status" value="2"/>
</dbReference>
<organism evidence="7 8">
    <name type="scientific">Wickerhamomyces anomalus (strain ATCC 58044 / CBS 1984 / NCYC 433 / NRRL Y-366-8)</name>
    <name type="common">Yeast</name>
    <name type="synonym">Hansenula anomala</name>
    <dbReference type="NCBI Taxonomy" id="683960"/>
    <lineage>
        <taxon>Eukaryota</taxon>
        <taxon>Fungi</taxon>
        <taxon>Dikarya</taxon>
        <taxon>Ascomycota</taxon>
        <taxon>Saccharomycotina</taxon>
        <taxon>Saccharomycetes</taxon>
        <taxon>Phaffomycetales</taxon>
        <taxon>Wickerhamomycetaceae</taxon>
        <taxon>Wickerhamomyces</taxon>
    </lineage>
</organism>
<keyword evidence="8" id="KW-1185">Reference proteome</keyword>
<protein>
    <recommendedName>
        <fullName evidence="9">FAD/NAD(P)-binding domain-containing protein</fullName>
    </recommendedName>
</protein>
<evidence type="ECO:0000313" key="7">
    <source>
        <dbReference type="EMBL" id="ODQ62609.1"/>
    </source>
</evidence>
<dbReference type="PANTHER" id="PTHR23023">
    <property type="entry name" value="DIMETHYLANILINE MONOOXYGENASE"/>
    <property type="match status" value="1"/>
</dbReference>
<dbReference type="EMBL" id="KV454208">
    <property type="protein sequence ID" value="ODQ62609.1"/>
    <property type="molecule type" value="Genomic_DNA"/>
</dbReference>
<dbReference type="FunFam" id="3.50.50.60:FF:000023">
    <property type="entry name" value="Dimethylaniline monooxygenase [N-oxide-forming]"/>
    <property type="match status" value="1"/>
</dbReference>
<evidence type="ECO:0000256" key="6">
    <source>
        <dbReference type="ARBA" id="ARBA00023002"/>
    </source>
</evidence>
<evidence type="ECO:0000256" key="2">
    <source>
        <dbReference type="ARBA" id="ARBA00009183"/>
    </source>
</evidence>
<dbReference type="GO" id="GO:0004499">
    <property type="term" value="F:N,N-dimethylaniline monooxygenase activity"/>
    <property type="evidence" value="ECO:0007669"/>
    <property type="project" value="InterPro"/>
</dbReference>
<dbReference type="Proteomes" id="UP000094112">
    <property type="component" value="Unassembled WGS sequence"/>
</dbReference>
<keyword evidence="6" id="KW-0560">Oxidoreductase</keyword>
<comment type="cofactor">
    <cofactor evidence="1">
        <name>FAD</name>
        <dbReference type="ChEBI" id="CHEBI:57692"/>
    </cofactor>
</comment>
<proteinExistence type="inferred from homology"/>
<evidence type="ECO:0000256" key="5">
    <source>
        <dbReference type="ARBA" id="ARBA00022857"/>
    </source>
</evidence>
<dbReference type="OrthoDB" id="66881at2759"/>
<dbReference type="GeneID" id="30202653"/>
<evidence type="ECO:0008006" key="9">
    <source>
        <dbReference type="Google" id="ProtNLM"/>
    </source>
</evidence>
<dbReference type="InterPro" id="IPR050346">
    <property type="entry name" value="FMO-like"/>
</dbReference>
<dbReference type="STRING" id="683960.A0A1E3PB17"/>
<name>A0A1E3PB17_WICAA</name>